<dbReference type="Proteomes" id="UP001287024">
    <property type="component" value="Unassembled WGS sequence"/>
</dbReference>
<dbReference type="RefSeq" id="WP_320337500.1">
    <property type="nucleotide sequence ID" value="NZ_JASFAG010000005.1"/>
</dbReference>
<organism evidence="1 2">
    <name type="scientific">Pseudomonas zeae</name>
    <dbReference type="NCBI Taxonomy" id="2745510"/>
    <lineage>
        <taxon>Bacteria</taxon>
        <taxon>Pseudomonadati</taxon>
        <taxon>Pseudomonadota</taxon>
        <taxon>Gammaproteobacteria</taxon>
        <taxon>Pseudomonadales</taxon>
        <taxon>Pseudomonadaceae</taxon>
        <taxon>Pseudomonas</taxon>
    </lineage>
</organism>
<evidence type="ECO:0000313" key="2">
    <source>
        <dbReference type="Proteomes" id="UP001287024"/>
    </source>
</evidence>
<name>A0ABU5BRN1_9PSED</name>
<reference evidence="1 2" key="1">
    <citation type="submission" date="2023-05" db="EMBL/GenBank/DDBJ databases">
        <title>Siderophore-mediated competition between Bacillus subtilis and Pseudomonas marginalis.</title>
        <authorList>
            <person name="Lyng M."/>
            <person name="Joergensen J.P.B."/>
            <person name="Schostag M.D."/>
            <person name="Jarmusch S.A."/>
            <person name="Aguilar D.K.C."/>
            <person name="Andrade C.N.L."/>
            <person name="Kovacs A.T."/>
        </authorList>
    </citation>
    <scope>NUCLEOTIDE SEQUENCE [LARGE SCALE GENOMIC DNA]</scope>
    <source>
        <strain evidence="1 2">P8_72</strain>
    </source>
</reference>
<sequence>MIVASYTRELSNIKTDLSRYSHHSVFNCAINYLHNGRSMEHMPWVVMFLLKLSLLGESGSIEMNRDDFIRVANRVYRLSDKLIGIAPEVLMLMMRAMLVQQLWYQIPVTESWRQMILQRVLLERSPVFNNELFYNKVGITLNDYYKIANYLLTITGKQDPNAVVRWGMAGFYSNLSPAISDETLINFLKLVAIPFQNLPDYLKRYSVRDSNSAELYQETPLKNKPIILENDGLIIFNAGLCVSSLRSIAMDVLKPCPEFYGKFGVDVEHYIEERLRGAQLEVYSMSDLNKIIPIKIGKIADYVVVDGGDVFVFESKAITPSVLVRCSYDPAMLERYLKESFIKGIEQGQETAHKLSSVDKFKSKKTRIIVVTLEDFYIYGGDYISQYVKSDFEETLIAKYGCLPVQLQDVIYMTLKDLLTLTEWLKDKPAGSMSNLFNEIEEASKQPGGGRFSISPHISEKIGGEVMGVVGVGDALERTREEMEQLLLTNSRIRRSQHPASFMNEFEQFRSRLRQSFR</sequence>
<keyword evidence="2" id="KW-1185">Reference proteome</keyword>
<proteinExistence type="predicted"/>
<dbReference type="EMBL" id="JASFAG010000005">
    <property type="protein sequence ID" value="MDX9679353.1"/>
    <property type="molecule type" value="Genomic_DNA"/>
</dbReference>
<gene>
    <name evidence="1" type="ORF">QMK45_26070</name>
</gene>
<comment type="caution">
    <text evidence="1">The sequence shown here is derived from an EMBL/GenBank/DDBJ whole genome shotgun (WGS) entry which is preliminary data.</text>
</comment>
<accession>A0ABU5BRN1</accession>
<protein>
    <recommendedName>
        <fullName evidence="3">Nuclease-related domain-containing protein</fullName>
    </recommendedName>
</protein>
<evidence type="ECO:0000313" key="1">
    <source>
        <dbReference type="EMBL" id="MDX9679353.1"/>
    </source>
</evidence>
<evidence type="ECO:0008006" key="3">
    <source>
        <dbReference type="Google" id="ProtNLM"/>
    </source>
</evidence>